<dbReference type="GO" id="GO:0000030">
    <property type="term" value="F:mannosyltransferase activity"/>
    <property type="evidence" value="ECO:0007669"/>
    <property type="project" value="TreeGrafter"/>
</dbReference>
<dbReference type="GO" id="GO:0005789">
    <property type="term" value="C:endoplasmic reticulum membrane"/>
    <property type="evidence" value="ECO:0007669"/>
    <property type="project" value="UniProtKB-SubCell"/>
</dbReference>
<dbReference type="PANTHER" id="PTHR28533:SF1">
    <property type="entry name" value="PROTEIN PBN1"/>
    <property type="match status" value="1"/>
</dbReference>
<evidence type="ECO:0000313" key="12">
    <source>
        <dbReference type="EMBL" id="TFK19113.1"/>
    </source>
</evidence>
<keyword evidence="8 11" id="KW-1133">Transmembrane helix</keyword>
<evidence type="ECO:0000256" key="4">
    <source>
        <dbReference type="ARBA" id="ARBA00020410"/>
    </source>
</evidence>
<evidence type="ECO:0000256" key="7">
    <source>
        <dbReference type="ARBA" id="ARBA00022824"/>
    </source>
</evidence>
<keyword evidence="5 11" id="KW-0337">GPI-anchor biosynthesis</keyword>
<keyword evidence="7 11" id="KW-0256">Endoplasmic reticulum</keyword>
<keyword evidence="6 11" id="KW-0812">Transmembrane</keyword>
<keyword evidence="9 11" id="KW-0472">Membrane</keyword>
<evidence type="ECO:0000256" key="2">
    <source>
        <dbReference type="ARBA" id="ARBA00004687"/>
    </source>
</evidence>
<dbReference type="GO" id="GO:1990529">
    <property type="term" value="C:glycosylphosphatidylinositol-mannosyltransferase I complex"/>
    <property type="evidence" value="ECO:0007669"/>
    <property type="project" value="TreeGrafter"/>
</dbReference>
<dbReference type="AlphaFoldDB" id="A0A5C3KH92"/>
<dbReference type="SMART" id="SM00780">
    <property type="entry name" value="PIG-X"/>
    <property type="match status" value="1"/>
</dbReference>
<evidence type="ECO:0000256" key="5">
    <source>
        <dbReference type="ARBA" id="ARBA00022502"/>
    </source>
</evidence>
<comment type="subcellular location">
    <subcellularLocation>
        <location evidence="11">Endoplasmic reticulum membrane</location>
        <topology evidence="11">Single-pass membrane protein</topology>
    </subcellularLocation>
    <subcellularLocation>
        <location evidence="1">Endoplasmic reticulum membrane</location>
        <topology evidence="1">Single-pass type III membrane protein</topology>
    </subcellularLocation>
</comment>
<organism evidence="12 13">
    <name type="scientific">Coprinopsis marcescibilis</name>
    <name type="common">Agaric fungus</name>
    <name type="synonym">Psathyrella marcescibilis</name>
    <dbReference type="NCBI Taxonomy" id="230819"/>
    <lineage>
        <taxon>Eukaryota</taxon>
        <taxon>Fungi</taxon>
        <taxon>Dikarya</taxon>
        <taxon>Basidiomycota</taxon>
        <taxon>Agaricomycotina</taxon>
        <taxon>Agaricomycetes</taxon>
        <taxon>Agaricomycetidae</taxon>
        <taxon>Agaricales</taxon>
        <taxon>Agaricineae</taxon>
        <taxon>Psathyrellaceae</taxon>
        <taxon>Coprinopsis</taxon>
    </lineage>
</organism>
<sequence>MSLLQLQSNLSPSEGAHPTIVSTLKHQKECSTYIYYRFLPLLFVDANELALRHAQYTLVGLRGRGNRELERPVHALLPEPPSSYPGEDDTDDIELVIRVEDSPTAADYDLQVQLPVHVRYAEPTSEGGYLHQVIPNPQAFLLCPATNSSSTTCADTPPYLAYLTQSHPEFFQPDRTPCFSSQIQPSSSEGHAGLLSIRVPLGKTQDLPIVELGTSITILLSFFWILYASIKTYSRLASARSNGKDKTG</sequence>
<dbReference type="UniPathway" id="UPA00196"/>
<proteinExistence type="inferred from homology"/>
<dbReference type="Pfam" id="PF08320">
    <property type="entry name" value="PIG-X"/>
    <property type="match status" value="1"/>
</dbReference>
<evidence type="ECO:0000313" key="13">
    <source>
        <dbReference type="Proteomes" id="UP000307440"/>
    </source>
</evidence>
<gene>
    <name evidence="12" type="ORF">FA15DRAFT_674705</name>
</gene>
<evidence type="ECO:0000256" key="10">
    <source>
        <dbReference type="ARBA" id="ARBA00023180"/>
    </source>
</evidence>
<evidence type="ECO:0000256" key="8">
    <source>
        <dbReference type="ARBA" id="ARBA00022989"/>
    </source>
</evidence>
<reference evidence="12 13" key="1">
    <citation type="journal article" date="2019" name="Nat. Ecol. Evol.">
        <title>Megaphylogeny resolves global patterns of mushroom evolution.</title>
        <authorList>
            <person name="Varga T."/>
            <person name="Krizsan K."/>
            <person name="Foldi C."/>
            <person name="Dima B."/>
            <person name="Sanchez-Garcia M."/>
            <person name="Sanchez-Ramirez S."/>
            <person name="Szollosi G.J."/>
            <person name="Szarkandi J.G."/>
            <person name="Papp V."/>
            <person name="Albert L."/>
            <person name="Andreopoulos W."/>
            <person name="Angelini C."/>
            <person name="Antonin V."/>
            <person name="Barry K.W."/>
            <person name="Bougher N.L."/>
            <person name="Buchanan P."/>
            <person name="Buyck B."/>
            <person name="Bense V."/>
            <person name="Catcheside P."/>
            <person name="Chovatia M."/>
            <person name="Cooper J."/>
            <person name="Damon W."/>
            <person name="Desjardin D."/>
            <person name="Finy P."/>
            <person name="Geml J."/>
            <person name="Haridas S."/>
            <person name="Hughes K."/>
            <person name="Justo A."/>
            <person name="Karasinski D."/>
            <person name="Kautmanova I."/>
            <person name="Kiss B."/>
            <person name="Kocsube S."/>
            <person name="Kotiranta H."/>
            <person name="LaButti K.M."/>
            <person name="Lechner B.E."/>
            <person name="Liimatainen K."/>
            <person name="Lipzen A."/>
            <person name="Lukacs Z."/>
            <person name="Mihaltcheva S."/>
            <person name="Morgado L.N."/>
            <person name="Niskanen T."/>
            <person name="Noordeloos M.E."/>
            <person name="Ohm R.A."/>
            <person name="Ortiz-Santana B."/>
            <person name="Ovrebo C."/>
            <person name="Racz N."/>
            <person name="Riley R."/>
            <person name="Savchenko A."/>
            <person name="Shiryaev A."/>
            <person name="Soop K."/>
            <person name="Spirin V."/>
            <person name="Szebenyi C."/>
            <person name="Tomsovsky M."/>
            <person name="Tulloss R.E."/>
            <person name="Uehling J."/>
            <person name="Grigoriev I.V."/>
            <person name="Vagvolgyi C."/>
            <person name="Papp T."/>
            <person name="Martin F.M."/>
            <person name="Miettinen O."/>
            <person name="Hibbett D.S."/>
            <person name="Nagy L.G."/>
        </authorList>
    </citation>
    <scope>NUCLEOTIDE SEQUENCE [LARGE SCALE GENOMIC DNA]</scope>
    <source>
        <strain evidence="12 13">CBS 121175</strain>
    </source>
</reference>
<dbReference type="GO" id="GO:0006506">
    <property type="term" value="P:GPI anchor biosynthetic process"/>
    <property type="evidence" value="ECO:0007669"/>
    <property type="project" value="UniProtKB-UniPathway"/>
</dbReference>
<dbReference type="InterPro" id="IPR013233">
    <property type="entry name" value="PIG-X/PBN1"/>
</dbReference>
<evidence type="ECO:0000256" key="1">
    <source>
        <dbReference type="ARBA" id="ARBA00004643"/>
    </source>
</evidence>
<accession>A0A5C3KH92</accession>
<comment type="similarity">
    <text evidence="3 11">Belongs to the PIGX family.</text>
</comment>
<evidence type="ECO:0000256" key="11">
    <source>
        <dbReference type="RuleBase" id="RU366056"/>
    </source>
</evidence>
<evidence type="ECO:0000256" key="6">
    <source>
        <dbReference type="ARBA" id="ARBA00022692"/>
    </source>
</evidence>
<name>A0A5C3KH92_COPMA</name>
<keyword evidence="13" id="KW-1185">Reference proteome</keyword>
<dbReference type="EMBL" id="ML210359">
    <property type="protein sequence ID" value="TFK19113.1"/>
    <property type="molecule type" value="Genomic_DNA"/>
</dbReference>
<dbReference type="PANTHER" id="PTHR28533">
    <property type="entry name" value="PROTEIN PBN1"/>
    <property type="match status" value="1"/>
</dbReference>
<dbReference type="OrthoDB" id="5546453at2759"/>
<evidence type="ECO:0000256" key="9">
    <source>
        <dbReference type="ARBA" id="ARBA00023136"/>
    </source>
</evidence>
<feature type="transmembrane region" description="Helical" evidence="11">
    <location>
        <begin position="212"/>
        <end position="230"/>
    </location>
</feature>
<dbReference type="Proteomes" id="UP000307440">
    <property type="component" value="Unassembled WGS sequence"/>
</dbReference>
<keyword evidence="10" id="KW-0325">Glycoprotein</keyword>
<evidence type="ECO:0000256" key="3">
    <source>
        <dbReference type="ARBA" id="ARBA00010345"/>
    </source>
</evidence>
<dbReference type="STRING" id="230819.A0A5C3KH92"/>
<comment type="function">
    <text evidence="11">Required for proper folding and/or the stability of a subset of proteins in the endoplasmic reticulum. Component of glycosylphosphatidylinositol-mannosyltransferase 1 which transfers the first of the 4 mannoses in the GPI-anchor precursors during GPI-anchor biosynthesis. Probably acts by stabilizing the mannosyltransferase GPI14.</text>
</comment>
<comment type="pathway">
    <text evidence="2 11">Glycolipid biosynthesis; glycosylphosphatidylinositol-anchor biosynthesis.</text>
</comment>
<protein>
    <recommendedName>
        <fullName evidence="4 11">Protein PBN1</fullName>
    </recommendedName>
</protein>
<dbReference type="InterPro" id="IPR042322">
    <property type="entry name" value="Pbn1"/>
</dbReference>